<organism evidence="6 7">
    <name type="scientific">Anaeroplasma bactoclasticum</name>
    <dbReference type="NCBI Taxonomy" id="2088"/>
    <lineage>
        <taxon>Bacteria</taxon>
        <taxon>Bacillati</taxon>
        <taxon>Mycoplasmatota</taxon>
        <taxon>Mollicutes</taxon>
        <taxon>Anaeroplasmatales</taxon>
        <taxon>Anaeroplasmataceae</taxon>
        <taxon>Anaeroplasma</taxon>
    </lineage>
</organism>
<dbReference type="GO" id="GO:0022625">
    <property type="term" value="C:cytosolic large ribosomal subunit"/>
    <property type="evidence" value="ECO:0007669"/>
    <property type="project" value="TreeGrafter"/>
</dbReference>
<evidence type="ECO:0000256" key="4">
    <source>
        <dbReference type="ARBA" id="ARBA00035201"/>
    </source>
</evidence>
<dbReference type="PIRSF" id="PIRSF002181">
    <property type="entry name" value="Ribosomal_L13"/>
    <property type="match status" value="1"/>
</dbReference>
<dbReference type="InterPro" id="IPR005822">
    <property type="entry name" value="Ribosomal_uL13"/>
</dbReference>
<comment type="caution">
    <text evidence="6">The sequence shown here is derived from an EMBL/GenBank/DDBJ whole genome shotgun (WGS) entry which is preliminary data.</text>
</comment>
<dbReference type="PANTHER" id="PTHR11545:SF2">
    <property type="entry name" value="LARGE RIBOSOMAL SUBUNIT PROTEIN UL13M"/>
    <property type="match status" value="1"/>
</dbReference>
<dbReference type="Gene3D" id="3.90.1180.10">
    <property type="entry name" value="Ribosomal protein L13"/>
    <property type="match status" value="1"/>
</dbReference>
<evidence type="ECO:0000256" key="3">
    <source>
        <dbReference type="ARBA" id="ARBA00023274"/>
    </source>
</evidence>
<dbReference type="InterPro" id="IPR036899">
    <property type="entry name" value="Ribosomal_uL13_sf"/>
</dbReference>
<dbReference type="FunFam" id="3.90.1180.10:FF:000001">
    <property type="entry name" value="50S ribosomal protein L13"/>
    <property type="match status" value="1"/>
</dbReference>
<dbReference type="GO" id="GO:0006412">
    <property type="term" value="P:translation"/>
    <property type="evidence" value="ECO:0007669"/>
    <property type="project" value="UniProtKB-UniRule"/>
</dbReference>
<name>A0A397QVB4_9MOLU</name>
<gene>
    <name evidence="5" type="primary">rplM</name>
    <name evidence="6" type="ORF">EI71_01697</name>
</gene>
<comment type="subunit">
    <text evidence="5">Part of the 50S ribosomal subunit.</text>
</comment>
<evidence type="ECO:0000256" key="5">
    <source>
        <dbReference type="HAMAP-Rule" id="MF_01366"/>
    </source>
</evidence>
<evidence type="ECO:0000313" key="7">
    <source>
        <dbReference type="Proteomes" id="UP000266506"/>
    </source>
</evidence>
<keyword evidence="7" id="KW-1185">Reference proteome</keyword>
<dbReference type="FunCoup" id="A0A397QVB4">
    <property type="interactions" value="381"/>
</dbReference>
<comment type="function">
    <text evidence="5">This protein is one of the early assembly proteins of the 50S ribosomal subunit, although it is not seen to bind rRNA by itself. It is important during the early stages of 50S assembly.</text>
</comment>
<dbReference type="SUPFAM" id="SSF52161">
    <property type="entry name" value="Ribosomal protein L13"/>
    <property type="match status" value="1"/>
</dbReference>
<comment type="similarity">
    <text evidence="1 5">Belongs to the universal ribosomal protein uL13 family.</text>
</comment>
<dbReference type="InterPro" id="IPR005823">
    <property type="entry name" value="Ribosomal_uL13_bac-type"/>
</dbReference>
<dbReference type="OrthoDB" id="9801330at2"/>
<dbReference type="Pfam" id="PF00572">
    <property type="entry name" value="Ribosomal_L13"/>
    <property type="match status" value="1"/>
</dbReference>
<dbReference type="NCBIfam" id="TIGR01066">
    <property type="entry name" value="rplM_bact"/>
    <property type="match status" value="1"/>
</dbReference>
<dbReference type="HAMAP" id="MF_01366">
    <property type="entry name" value="Ribosomal_uL13"/>
    <property type="match status" value="1"/>
</dbReference>
<dbReference type="GO" id="GO:0003729">
    <property type="term" value="F:mRNA binding"/>
    <property type="evidence" value="ECO:0007669"/>
    <property type="project" value="TreeGrafter"/>
</dbReference>
<dbReference type="RefSeq" id="WP_119016780.1">
    <property type="nucleotide sequence ID" value="NZ_QXEV01000026.1"/>
</dbReference>
<sequence length="145" mass="16422">MNKTFMANNQTVEHNWYVVDANGLTLGRLATAVASLLRGKHKVTYTPHVNCGDNVIIINADKIKLTGNKWEDKLYRYHSEYSGGLRTLTAKEVMAKYPTRMVEEAVFGMLPHTKLGDQMRKQLYVYASAEHPHAAQKPVEFKVEA</sequence>
<dbReference type="GO" id="GO:0003735">
    <property type="term" value="F:structural constituent of ribosome"/>
    <property type="evidence" value="ECO:0007669"/>
    <property type="project" value="InterPro"/>
</dbReference>
<dbReference type="PANTHER" id="PTHR11545">
    <property type="entry name" value="RIBOSOMAL PROTEIN L13"/>
    <property type="match status" value="1"/>
</dbReference>
<dbReference type="AlphaFoldDB" id="A0A397QVB4"/>
<dbReference type="Proteomes" id="UP000266506">
    <property type="component" value="Unassembled WGS sequence"/>
</dbReference>
<proteinExistence type="inferred from homology"/>
<dbReference type="CDD" id="cd00392">
    <property type="entry name" value="Ribosomal_L13"/>
    <property type="match status" value="1"/>
</dbReference>
<evidence type="ECO:0000256" key="1">
    <source>
        <dbReference type="ARBA" id="ARBA00006227"/>
    </source>
</evidence>
<keyword evidence="3 5" id="KW-0687">Ribonucleoprotein</keyword>
<protein>
    <recommendedName>
        <fullName evidence="4 5">Large ribosomal subunit protein uL13</fullName>
    </recommendedName>
</protein>
<dbReference type="GO" id="GO:0017148">
    <property type="term" value="P:negative regulation of translation"/>
    <property type="evidence" value="ECO:0007669"/>
    <property type="project" value="TreeGrafter"/>
</dbReference>
<accession>A0A397QVB4</accession>
<evidence type="ECO:0000256" key="2">
    <source>
        <dbReference type="ARBA" id="ARBA00022980"/>
    </source>
</evidence>
<dbReference type="EMBL" id="QXEV01000026">
    <property type="protein sequence ID" value="RIA64998.1"/>
    <property type="molecule type" value="Genomic_DNA"/>
</dbReference>
<reference evidence="6 7" key="1">
    <citation type="submission" date="2018-08" db="EMBL/GenBank/DDBJ databases">
        <title>Genomic Encyclopedia of Archaeal and Bacterial Type Strains, Phase II (KMG-II): from individual species to whole genera.</title>
        <authorList>
            <person name="Goeker M."/>
        </authorList>
    </citation>
    <scope>NUCLEOTIDE SEQUENCE [LARGE SCALE GENOMIC DNA]</scope>
    <source>
        <strain evidence="6 7">ATCC 27112</strain>
    </source>
</reference>
<dbReference type="InParanoid" id="A0A397QVB4"/>
<evidence type="ECO:0000313" key="6">
    <source>
        <dbReference type="EMBL" id="RIA64998.1"/>
    </source>
</evidence>
<keyword evidence="2 5" id="KW-0689">Ribosomal protein</keyword>